<evidence type="ECO:0000256" key="1">
    <source>
        <dbReference type="ARBA" id="ARBA00004651"/>
    </source>
</evidence>
<comment type="subcellular location">
    <subcellularLocation>
        <location evidence="1">Cell membrane</location>
        <topology evidence="1">Multi-pass membrane protein</topology>
    </subcellularLocation>
</comment>
<keyword evidence="13" id="KW-1185">Reference proteome</keyword>
<feature type="transmembrane region" description="Helical" evidence="10">
    <location>
        <begin position="651"/>
        <end position="674"/>
    </location>
</feature>
<feature type="transmembrane region" description="Helical" evidence="10">
    <location>
        <begin position="321"/>
        <end position="339"/>
    </location>
</feature>
<evidence type="ECO:0000256" key="5">
    <source>
        <dbReference type="ARBA" id="ARBA00022989"/>
    </source>
</evidence>
<reference evidence="12" key="1">
    <citation type="submission" date="2020-08" db="EMBL/GenBank/DDBJ databases">
        <title>Multicomponent nature underlies the extraordinary mechanical properties of spider dragline silk.</title>
        <authorList>
            <person name="Kono N."/>
            <person name="Nakamura H."/>
            <person name="Mori M."/>
            <person name="Yoshida Y."/>
            <person name="Ohtoshi R."/>
            <person name="Malay A.D."/>
            <person name="Moran D.A.P."/>
            <person name="Tomita M."/>
            <person name="Numata K."/>
            <person name="Arakawa K."/>
        </authorList>
    </citation>
    <scope>NUCLEOTIDE SEQUENCE</scope>
</reference>
<feature type="transmembrane region" description="Helical" evidence="10">
    <location>
        <begin position="132"/>
        <end position="153"/>
    </location>
</feature>
<gene>
    <name evidence="12" type="primary">NHX8</name>
    <name evidence="12" type="ORF">NPIL_231274</name>
</gene>
<dbReference type="Pfam" id="PF00999">
    <property type="entry name" value="Na_H_Exchanger"/>
    <property type="match status" value="1"/>
</dbReference>
<dbReference type="PANTHER" id="PTHR10110">
    <property type="entry name" value="SODIUM/HYDROGEN EXCHANGER"/>
    <property type="match status" value="1"/>
</dbReference>
<dbReference type="InterPro" id="IPR018422">
    <property type="entry name" value="Cation/H_exchanger_CPA1"/>
</dbReference>
<dbReference type="OrthoDB" id="6436221at2759"/>
<dbReference type="Proteomes" id="UP000887013">
    <property type="component" value="Unassembled WGS sequence"/>
</dbReference>
<keyword evidence="5 10" id="KW-1133">Transmembrane helix</keyword>
<evidence type="ECO:0000256" key="9">
    <source>
        <dbReference type="ARBA" id="ARBA00023201"/>
    </source>
</evidence>
<feature type="domain" description="Cation/H+ exchanger transmembrane" evidence="11">
    <location>
        <begin position="50"/>
        <end position="445"/>
    </location>
</feature>
<feature type="transmembrane region" description="Helical" evidence="10">
    <location>
        <begin position="754"/>
        <end position="773"/>
    </location>
</feature>
<feature type="transmembrane region" description="Helical" evidence="10">
    <location>
        <begin position="387"/>
        <end position="410"/>
    </location>
</feature>
<evidence type="ECO:0000256" key="7">
    <source>
        <dbReference type="ARBA" id="ARBA00023065"/>
    </source>
</evidence>
<dbReference type="InterPro" id="IPR006153">
    <property type="entry name" value="Cation/H_exchanger_TM"/>
</dbReference>
<feature type="transmembrane region" description="Helical" evidence="10">
    <location>
        <begin position="283"/>
        <end position="301"/>
    </location>
</feature>
<feature type="transmembrane region" description="Helical" evidence="10">
    <location>
        <begin position="159"/>
        <end position="183"/>
    </location>
</feature>
<dbReference type="GO" id="GO:0051453">
    <property type="term" value="P:regulation of intracellular pH"/>
    <property type="evidence" value="ECO:0007669"/>
    <property type="project" value="TreeGrafter"/>
</dbReference>
<sequence length="905" mass="104336">MCRSQRSAMNLLENSLNNPMNDTTLWKAEKETVHKSYLNGARSIQFIMCSLFAGIVINFGSKRYHYPFTVGCFLFGVVVGLFDVYSEFVRNFTIVTRMDPSDMMLTFLPVLIFESSFGMDAHMFYRALFQCIILALPGLLFCTVLTGVFAKYVLASYNWSWFTAFLFGSIISATDPVAVVTLLKEMRLPPSFTILVEGESLLNDGVAIVIYDVLSQHVFTHSQLSIEDSVTDLVKTCTVAPIFGYISAKIAELILTWIYISPVSEMSIIFLQAYITYFVAERFLGVSAVLAVVLFGVTLNANKMCISPESENLIHTDWRLLAVYANTLIFIIVGVLVSVHLAKDYSPEDTYYVFASFIAITLFRGIMILLFYPVLKSTGYGLNWKESIVLAWGGLRGGIGLALSLMFVSNPNLDNSENFNKVMVQVAGIIILTLIINANTVKLVMKFIRFKDVTLVHRLSMGNAIACATEIRQKSIRICKTDWRYKKADWIWLLQKTKLHDPYKGGLYGDDPAMSSLFIPYGTCDECMVSLMPYIPSDRERKDLDEAARKKVLRAMKGFLWRQFRNGLIQRRALKFLSKEADNACDSSNKYLRAKELSSKFTKSRSLYRWLVKNISNPLEKIKLQESSYEREIQQLKFKHRRVLGKFCSKCYFSWWFEPLIMIVIVFNIAQIIIDGFMVRYLKMMEYSILVNILSIVFMVFYVSEIVMKVLVLGWHYYIMNPWNTFHFAVSVIAVIGGTVDYILIYYYPLSLSFFLYSRLLIVLRLVEIYRILRMFLFYFLSLLREYYSEELYYEYDVGRGFLFANQDVLQKIEAIVDFGPCVQIPLTICEENIIQMLDNLTEFEEDFPAIAFALQSNRAARRILNKVRTVLERFKEKSLILREDIRILKEVENSFSCFTLKWVA</sequence>
<dbReference type="GO" id="GO:0015385">
    <property type="term" value="F:sodium:proton antiporter activity"/>
    <property type="evidence" value="ECO:0007669"/>
    <property type="project" value="InterPro"/>
</dbReference>
<dbReference type="EMBL" id="BMAW01094630">
    <property type="protein sequence ID" value="GFS66576.1"/>
    <property type="molecule type" value="Genomic_DNA"/>
</dbReference>
<dbReference type="GO" id="GO:0005886">
    <property type="term" value="C:plasma membrane"/>
    <property type="evidence" value="ECO:0007669"/>
    <property type="project" value="UniProtKB-SubCell"/>
</dbReference>
<keyword evidence="3" id="KW-1003">Cell membrane</keyword>
<feature type="transmembrane region" description="Helical" evidence="10">
    <location>
        <begin position="422"/>
        <end position="441"/>
    </location>
</feature>
<name>A0A8X6JFM2_NEPPI</name>
<evidence type="ECO:0000256" key="10">
    <source>
        <dbReference type="SAM" id="Phobius"/>
    </source>
</evidence>
<evidence type="ECO:0000256" key="8">
    <source>
        <dbReference type="ARBA" id="ARBA00023136"/>
    </source>
</evidence>
<feature type="transmembrane region" description="Helical" evidence="10">
    <location>
        <begin position="40"/>
        <end position="59"/>
    </location>
</feature>
<evidence type="ECO:0000256" key="4">
    <source>
        <dbReference type="ARBA" id="ARBA00022692"/>
    </source>
</evidence>
<dbReference type="Gene3D" id="1.20.120.350">
    <property type="entry name" value="Voltage-gated potassium channels. Chain C"/>
    <property type="match status" value="1"/>
</dbReference>
<comment type="caution">
    <text evidence="12">The sequence shown here is derived from an EMBL/GenBank/DDBJ whole genome shotgun (WGS) entry which is preliminary data.</text>
</comment>
<keyword evidence="7" id="KW-0406">Ion transport</keyword>
<dbReference type="AlphaFoldDB" id="A0A8X6JFM2"/>
<keyword evidence="8 10" id="KW-0472">Membrane</keyword>
<evidence type="ECO:0000259" key="11">
    <source>
        <dbReference type="Pfam" id="PF00999"/>
    </source>
</evidence>
<feature type="transmembrane region" description="Helical" evidence="10">
    <location>
        <begin position="351"/>
        <end position="375"/>
    </location>
</feature>
<keyword evidence="6" id="KW-0915">Sodium</keyword>
<feature type="transmembrane region" description="Helical" evidence="10">
    <location>
        <begin position="66"/>
        <end position="85"/>
    </location>
</feature>
<protein>
    <recommendedName>
        <fullName evidence="11">Cation/H+ exchanger transmembrane domain-containing protein</fullName>
    </recommendedName>
</protein>
<keyword evidence="4 10" id="KW-0812">Transmembrane</keyword>
<evidence type="ECO:0000256" key="3">
    <source>
        <dbReference type="ARBA" id="ARBA00022475"/>
    </source>
</evidence>
<dbReference type="PANTHER" id="PTHR10110:SF86">
    <property type="entry name" value="SODIUM_HYDROGEN EXCHANGER 7"/>
    <property type="match status" value="1"/>
</dbReference>
<evidence type="ECO:0000313" key="13">
    <source>
        <dbReference type="Proteomes" id="UP000887013"/>
    </source>
</evidence>
<dbReference type="GO" id="GO:0015386">
    <property type="term" value="F:potassium:proton antiporter activity"/>
    <property type="evidence" value="ECO:0007669"/>
    <property type="project" value="TreeGrafter"/>
</dbReference>
<evidence type="ECO:0000313" key="12">
    <source>
        <dbReference type="EMBL" id="GFS66576.1"/>
    </source>
</evidence>
<evidence type="ECO:0000256" key="2">
    <source>
        <dbReference type="ARBA" id="ARBA00022448"/>
    </source>
</evidence>
<organism evidence="12 13">
    <name type="scientific">Nephila pilipes</name>
    <name type="common">Giant wood spider</name>
    <name type="synonym">Nephila maculata</name>
    <dbReference type="NCBI Taxonomy" id="299642"/>
    <lineage>
        <taxon>Eukaryota</taxon>
        <taxon>Metazoa</taxon>
        <taxon>Ecdysozoa</taxon>
        <taxon>Arthropoda</taxon>
        <taxon>Chelicerata</taxon>
        <taxon>Arachnida</taxon>
        <taxon>Araneae</taxon>
        <taxon>Araneomorphae</taxon>
        <taxon>Entelegynae</taxon>
        <taxon>Araneoidea</taxon>
        <taxon>Nephilidae</taxon>
        <taxon>Nephila</taxon>
    </lineage>
</organism>
<proteinExistence type="predicted"/>
<feature type="transmembrane region" description="Helical" evidence="10">
    <location>
        <begin position="726"/>
        <end position="748"/>
    </location>
</feature>
<dbReference type="GO" id="GO:0098719">
    <property type="term" value="P:sodium ion import across plasma membrane"/>
    <property type="evidence" value="ECO:0007669"/>
    <property type="project" value="TreeGrafter"/>
</dbReference>
<dbReference type="InterPro" id="IPR027359">
    <property type="entry name" value="Volt_channel_dom_sf"/>
</dbReference>
<evidence type="ECO:0000256" key="6">
    <source>
        <dbReference type="ARBA" id="ARBA00023053"/>
    </source>
</evidence>
<keyword evidence="2" id="KW-0813">Transport</keyword>
<feature type="transmembrane region" description="Helical" evidence="10">
    <location>
        <begin position="689"/>
        <end position="714"/>
    </location>
</feature>
<accession>A0A8X6JFM2</accession>
<dbReference type="Gene3D" id="6.10.140.1330">
    <property type="match status" value="1"/>
</dbReference>
<keyword evidence="9" id="KW-0739">Sodium transport</keyword>